<dbReference type="InterPro" id="IPR011604">
    <property type="entry name" value="PDDEXK-like_dom_sf"/>
</dbReference>
<reference evidence="11" key="1">
    <citation type="submission" date="2011-12" db="EMBL/GenBank/DDBJ databases">
        <title>Complete sequence of Methanoregula formicicum SMSP.</title>
        <authorList>
            <person name="Lucas S."/>
            <person name="Han J."/>
            <person name="Lapidus A."/>
            <person name="Cheng J.-F."/>
            <person name="Goodwin L."/>
            <person name="Pitluck S."/>
            <person name="Peters L."/>
            <person name="Ovchinnikova G."/>
            <person name="Teshima H."/>
            <person name="Detter J.C."/>
            <person name="Han C."/>
            <person name="Tapia R."/>
            <person name="Land M."/>
            <person name="Hauser L."/>
            <person name="Kyrpides N."/>
            <person name="Ivanova N."/>
            <person name="Pagani I."/>
            <person name="Imachi H."/>
            <person name="Tamaki H."/>
            <person name="Sekiguchi Y."/>
            <person name="Kamagata Y."/>
            <person name="Cadillo-Quiroz H."/>
            <person name="Zinder S."/>
            <person name="Liu W.-T."/>
            <person name="Woyke T."/>
        </authorList>
    </citation>
    <scope>NUCLEOTIDE SEQUENCE [LARGE SCALE GENOMIC DNA]</scope>
    <source>
        <strain evidence="11">DSM 22288 / NBRC 105244 / SMSP</strain>
    </source>
</reference>
<evidence type="ECO:0000313" key="11">
    <source>
        <dbReference type="Proteomes" id="UP000010824"/>
    </source>
</evidence>
<evidence type="ECO:0000256" key="6">
    <source>
        <dbReference type="ARBA" id="ARBA00022840"/>
    </source>
</evidence>
<keyword evidence="8" id="KW-0234">DNA repair</keyword>
<sequence>MPAQTPSGNLIPDIAYESGLPGDCLSTFISRFVTAAKEDPFSTWLILPTERLVSEVKQRLMADTIPFLSSRICTPEGFCAIQLEEHRTTERIIPENESKMLLSQILEDNAGDLRFFVRRGHVSTGTVRDLRELMKVIRLRKIVFPECLLELESEKSRQLDAIITEYTRHLRETDLYDSHTLLEWTIDHLNRSGESGLGTVVMYGFHDLQTLEQDLVDTIAEHAGKSFVFVPEGIDQNVFRGRPRSGKQPGFDPASLRSRITGLFSETDALDAGDFFHTRTFSSRYAEISGIASEICRLNREGMPLSDIAVVFYDLRDNRALIEEIFGDYGIAWNCRIGPPLSASPLIQFLTNLVDLSPGGYTRETMIRIIGSPYFRRGNVPGSTSSLDASEVDLVSRYARIDGPHPSWSRQLEWLRTELADPNKAKNFPGISVHTVDRVREGIRILQNDLDAISHGTSLQSHIRAFREFLTSWDLPQIFFAPDAALKEREIQIYEKFCKLLTALEHASWHPDNAPVDGKKFARMITSLAEDPDESGLEDADGVTVLGLWESQHMNYPVVFIGGLVEGVVPRLTTRLPFMNTLENARMGTRSLSEILREEQYYFIASLLSAQKAVYLSAPLADGEKTLLTSAFFERVRMRSGDLPWPEIPVDICSASLRCSAINAGTAIQDGRICEARGTIPSSHPISDLAERINMERYHRTGSCDSSYDGILSGDETIQEALAGRYGPDHVYSPTSLETYANCPFAYFLGRVINLKELPEVESNLSASDRGTAIHDILSAFYRQWRSAGHNKVSLASLNDATEMILKIASEELAQYSFQSPLWDATRILMLGDNHTGPGYFERFLIHEAGEENSPLIPSRFEFSFGMEAGESDDPSSVPEPVELVSQDGGQKMFIRGRIDRVDLTPDGQFVIYDYKSGLQHPKAKEIEAGTALQLPLYLLAFEKISGNHGVGGGYYKIRREIARSLVLADPVAKDLMISRVRPSADFAGTIRHSRDCAFAYIEGIRNGRFPLPAEEECPNTYCEFRQICRFDPYRVFQSGEET</sequence>
<evidence type="ECO:0000313" key="10">
    <source>
        <dbReference type="EMBL" id="AGB02924.1"/>
    </source>
</evidence>
<keyword evidence="5" id="KW-0269">Exonuclease</keyword>
<dbReference type="GO" id="GO:0005524">
    <property type="term" value="F:ATP binding"/>
    <property type="evidence" value="ECO:0007669"/>
    <property type="project" value="UniProtKB-KW"/>
</dbReference>
<keyword evidence="6" id="KW-0067">ATP-binding</keyword>
<dbReference type="InterPro" id="IPR011335">
    <property type="entry name" value="Restrct_endonuc-II-like"/>
</dbReference>
<feature type="domain" description="PD-(D/E)XK endonuclease-like" evidence="9">
    <location>
        <begin position="733"/>
        <end position="1030"/>
    </location>
</feature>
<dbReference type="Gene3D" id="3.40.50.300">
    <property type="entry name" value="P-loop containing nucleotide triphosphate hydrolases"/>
    <property type="match status" value="2"/>
</dbReference>
<dbReference type="GO" id="GO:0006310">
    <property type="term" value="P:DNA recombination"/>
    <property type="evidence" value="ECO:0007669"/>
    <property type="project" value="TreeGrafter"/>
</dbReference>
<dbReference type="HOGENOM" id="CLU_010384_0_0_2"/>
<dbReference type="InParanoid" id="L0HIL8"/>
<accession>L0HIL8</accession>
<dbReference type="eggNOG" id="arCOG00805">
    <property type="taxonomic scope" value="Archaea"/>
</dbReference>
<dbReference type="RefSeq" id="WP_015285887.1">
    <property type="nucleotide sequence ID" value="NC_019943.1"/>
</dbReference>
<evidence type="ECO:0000256" key="5">
    <source>
        <dbReference type="ARBA" id="ARBA00022839"/>
    </source>
</evidence>
<gene>
    <name evidence="10" type="ordered locus">Metfor_1905</name>
</gene>
<evidence type="ECO:0000256" key="8">
    <source>
        <dbReference type="ARBA" id="ARBA00023204"/>
    </source>
</evidence>
<dbReference type="GO" id="GO:0003677">
    <property type="term" value="F:DNA binding"/>
    <property type="evidence" value="ECO:0007669"/>
    <property type="project" value="UniProtKB-KW"/>
</dbReference>
<keyword evidence="7" id="KW-0238">DNA-binding</keyword>
<protein>
    <recommendedName>
        <fullName evidence="9">PD-(D/E)XK endonuclease-like domain-containing protein</fullName>
    </recommendedName>
</protein>
<dbReference type="GO" id="GO:0004527">
    <property type="term" value="F:exonuclease activity"/>
    <property type="evidence" value="ECO:0007669"/>
    <property type="project" value="UniProtKB-KW"/>
</dbReference>
<organism evidence="10 11">
    <name type="scientific">Methanoregula formicica (strain DSM 22288 / NBRC 105244 / SMSP)</name>
    <dbReference type="NCBI Taxonomy" id="593750"/>
    <lineage>
        <taxon>Archaea</taxon>
        <taxon>Methanobacteriati</taxon>
        <taxon>Methanobacteriota</taxon>
        <taxon>Stenosarchaea group</taxon>
        <taxon>Methanomicrobia</taxon>
        <taxon>Methanomicrobiales</taxon>
        <taxon>Methanoregulaceae</taxon>
        <taxon>Methanoregula</taxon>
    </lineage>
</organism>
<dbReference type="EMBL" id="CP003167">
    <property type="protein sequence ID" value="AGB02924.1"/>
    <property type="molecule type" value="Genomic_DNA"/>
</dbReference>
<dbReference type="Pfam" id="PF12705">
    <property type="entry name" value="PDDEXK_1"/>
    <property type="match status" value="1"/>
</dbReference>
<dbReference type="Gene3D" id="3.90.320.10">
    <property type="match status" value="1"/>
</dbReference>
<dbReference type="PANTHER" id="PTHR30591">
    <property type="entry name" value="RECBCD ENZYME SUBUNIT RECC"/>
    <property type="match status" value="1"/>
</dbReference>
<dbReference type="KEGG" id="mfo:Metfor_1905"/>
<evidence type="ECO:0000256" key="2">
    <source>
        <dbReference type="ARBA" id="ARBA00022741"/>
    </source>
</evidence>
<dbReference type="GeneID" id="14308294"/>
<proteinExistence type="predicted"/>
<keyword evidence="11" id="KW-1185">Reference proteome</keyword>
<evidence type="ECO:0000256" key="3">
    <source>
        <dbReference type="ARBA" id="ARBA00022763"/>
    </source>
</evidence>
<evidence type="ECO:0000256" key="7">
    <source>
        <dbReference type="ARBA" id="ARBA00023125"/>
    </source>
</evidence>
<evidence type="ECO:0000256" key="4">
    <source>
        <dbReference type="ARBA" id="ARBA00022801"/>
    </source>
</evidence>
<dbReference type="InterPro" id="IPR038726">
    <property type="entry name" value="PDDEXK_AddAB-type"/>
</dbReference>
<evidence type="ECO:0000259" key="9">
    <source>
        <dbReference type="Pfam" id="PF12705"/>
    </source>
</evidence>
<keyword evidence="3" id="KW-0227">DNA damage</keyword>
<dbReference type="SUPFAM" id="SSF52540">
    <property type="entry name" value="P-loop containing nucleoside triphosphate hydrolases"/>
    <property type="match status" value="1"/>
</dbReference>
<name>L0HIL8_METFS</name>
<dbReference type="AlphaFoldDB" id="L0HIL8"/>
<dbReference type="SUPFAM" id="SSF52980">
    <property type="entry name" value="Restriction endonuclease-like"/>
    <property type="match status" value="1"/>
</dbReference>
<dbReference type="Proteomes" id="UP000010824">
    <property type="component" value="Chromosome"/>
</dbReference>
<keyword evidence="2" id="KW-0547">Nucleotide-binding</keyword>
<dbReference type="OrthoDB" id="321806at2157"/>
<dbReference type="InterPro" id="IPR027417">
    <property type="entry name" value="P-loop_NTPase"/>
</dbReference>
<evidence type="ECO:0000256" key="1">
    <source>
        <dbReference type="ARBA" id="ARBA00022722"/>
    </source>
</evidence>
<dbReference type="STRING" id="593750.Metfor_1905"/>
<keyword evidence="1" id="KW-0540">Nuclease</keyword>
<dbReference type="GO" id="GO:0006281">
    <property type="term" value="P:DNA repair"/>
    <property type="evidence" value="ECO:0007669"/>
    <property type="project" value="UniProtKB-KW"/>
</dbReference>
<dbReference type="PANTHER" id="PTHR30591:SF1">
    <property type="entry name" value="RECBCD ENZYME SUBUNIT RECC"/>
    <property type="match status" value="1"/>
</dbReference>
<keyword evidence="4" id="KW-0378">Hydrolase</keyword>
<reference evidence="10 11" key="2">
    <citation type="journal article" date="2014" name="Genome Announc.">
        <title>Complete Genome Sequence of Methanoregula formicica SMSPT, a Mesophilic Hydrogenotrophic Methanogen Isolated from a Methanogenic Upflow Anaerobic Sludge Blanket Reactor.</title>
        <authorList>
            <person name="Yamamoto K."/>
            <person name="Tamaki H."/>
            <person name="Cadillo-Quiroz H."/>
            <person name="Imachi H."/>
            <person name="Kyrpides N."/>
            <person name="Woyke T."/>
            <person name="Goodwin L."/>
            <person name="Zinder S.H."/>
            <person name="Kamagata Y."/>
            <person name="Liu W.T."/>
        </authorList>
    </citation>
    <scope>NUCLEOTIDE SEQUENCE [LARGE SCALE GENOMIC DNA]</scope>
    <source>
        <strain evidence="11">DSM 22288 / NBRC 105244 / SMSP</strain>
    </source>
</reference>